<dbReference type="AlphaFoldDB" id="A0A0A9G607"/>
<reference evidence="1" key="2">
    <citation type="journal article" date="2015" name="Data Brief">
        <title>Shoot transcriptome of the giant reed, Arundo donax.</title>
        <authorList>
            <person name="Barrero R.A."/>
            <person name="Guerrero F.D."/>
            <person name="Moolhuijzen P."/>
            <person name="Goolsby J.A."/>
            <person name="Tidwell J."/>
            <person name="Bellgard S.E."/>
            <person name="Bellgard M.I."/>
        </authorList>
    </citation>
    <scope>NUCLEOTIDE SEQUENCE</scope>
    <source>
        <tissue evidence="1">Shoot tissue taken approximately 20 cm above the soil surface</tissue>
    </source>
</reference>
<proteinExistence type="predicted"/>
<organism evidence="1">
    <name type="scientific">Arundo donax</name>
    <name type="common">Giant reed</name>
    <name type="synonym">Donax arundinaceus</name>
    <dbReference type="NCBI Taxonomy" id="35708"/>
    <lineage>
        <taxon>Eukaryota</taxon>
        <taxon>Viridiplantae</taxon>
        <taxon>Streptophyta</taxon>
        <taxon>Embryophyta</taxon>
        <taxon>Tracheophyta</taxon>
        <taxon>Spermatophyta</taxon>
        <taxon>Magnoliopsida</taxon>
        <taxon>Liliopsida</taxon>
        <taxon>Poales</taxon>
        <taxon>Poaceae</taxon>
        <taxon>PACMAD clade</taxon>
        <taxon>Arundinoideae</taxon>
        <taxon>Arundineae</taxon>
        <taxon>Arundo</taxon>
    </lineage>
</organism>
<dbReference type="EMBL" id="GBRH01181818">
    <property type="protein sequence ID" value="JAE16078.1"/>
    <property type="molecule type" value="Transcribed_RNA"/>
</dbReference>
<evidence type="ECO:0000313" key="1">
    <source>
        <dbReference type="EMBL" id="JAE16078.1"/>
    </source>
</evidence>
<accession>A0A0A9G607</accession>
<sequence>MDLVLPLLTASVPPGMPKVCWWMKFPNT</sequence>
<reference evidence="1" key="1">
    <citation type="submission" date="2014-09" db="EMBL/GenBank/DDBJ databases">
        <authorList>
            <person name="Magalhaes I.L.F."/>
            <person name="Oliveira U."/>
            <person name="Santos F.R."/>
            <person name="Vidigal T.H.D.A."/>
            <person name="Brescovit A.D."/>
            <person name="Santos A.J."/>
        </authorList>
    </citation>
    <scope>NUCLEOTIDE SEQUENCE</scope>
    <source>
        <tissue evidence="1">Shoot tissue taken approximately 20 cm above the soil surface</tissue>
    </source>
</reference>
<name>A0A0A9G607_ARUDO</name>
<protein>
    <submittedName>
        <fullName evidence="1">Uncharacterized protein</fullName>
    </submittedName>
</protein>